<accession>A0A364Y2N6</accession>
<dbReference type="EMBL" id="QMFY01000005">
    <property type="protein sequence ID" value="RAW00959.1"/>
    <property type="molecule type" value="Genomic_DNA"/>
</dbReference>
<feature type="transmembrane region" description="Helical" evidence="1">
    <location>
        <begin position="85"/>
        <end position="102"/>
    </location>
</feature>
<organism evidence="3 4">
    <name type="scientific">Pseudochryseolinea flava</name>
    <dbReference type="NCBI Taxonomy" id="2059302"/>
    <lineage>
        <taxon>Bacteria</taxon>
        <taxon>Pseudomonadati</taxon>
        <taxon>Bacteroidota</taxon>
        <taxon>Cytophagia</taxon>
        <taxon>Cytophagales</taxon>
        <taxon>Fulvivirgaceae</taxon>
        <taxon>Pseudochryseolinea</taxon>
    </lineage>
</organism>
<keyword evidence="1" id="KW-0812">Transmembrane</keyword>
<dbReference type="InterPro" id="IPR001054">
    <property type="entry name" value="A/G_cyclase"/>
</dbReference>
<comment type="caution">
    <text evidence="3">The sequence shown here is derived from an EMBL/GenBank/DDBJ whole genome shotgun (WGS) entry which is preliminary data.</text>
</comment>
<keyword evidence="1" id="KW-1133">Transmembrane helix</keyword>
<dbReference type="RefSeq" id="WP_112747115.1">
    <property type="nucleotide sequence ID" value="NZ_QMFY01000005.1"/>
</dbReference>
<dbReference type="InterPro" id="IPR029787">
    <property type="entry name" value="Nucleotide_cyclase"/>
</dbReference>
<gene>
    <name evidence="3" type="ORF">DQQ10_12015</name>
</gene>
<dbReference type="PANTHER" id="PTHR43081">
    <property type="entry name" value="ADENYLATE CYCLASE, TERMINAL-DIFFERENTIATION SPECIFIC-RELATED"/>
    <property type="match status" value="1"/>
</dbReference>
<keyword evidence="4" id="KW-1185">Reference proteome</keyword>
<evidence type="ECO:0000313" key="3">
    <source>
        <dbReference type="EMBL" id="RAW00959.1"/>
    </source>
</evidence>
<dbReference type="SMART" id="SM00044">
    <property type="entry name" value="CYCc"/>
    <property type="match status" value="1"/>
</dbReference>
<dbReference type="GO" id="GO:0006171">
    <property type="term" value="P:cAMP biosynthetic process"/>
    <property type="evidence" value="ECO:0007669"/>
    <property type="project" value="TreeGrafter"/>
</dbReference>
<sequence length="331" mass="36964">MIEVTFPSSIVFYMMYMYNMMSFIESPVVLVYFLFIILSVLHLDYRVSLFTGIFAALMYAGITYYAYNHVSTKIYLTPAPSNTHYLRSLILILCGGAAAYVASDLKRRIKSTYDSQQARDEMELLFGQQVSKEVSKALIEEKGATKRLEATVMFVDIRNFTAFADTHTPDEVIDYQNKFIGPAIDIINQHQGVVFQILGDGLMACFGSPVENVLHADMAYQASLEIVSRTQRSVEDGTIPPTLIGIGLHSGEMVSGNIGNENRKQFSISGSPVIVASRIEQLNKKYGTQFLISGEVYQRITPGKRKIAFLGEEPLRGIGKPIELYQVDVIS</sequence>
<proteinExistence type="predicted"/>
<dbReference type="OrthoDB" id="341967at2"/>
<reference evidence="3 4" key="1">
    <citation type="submission" date="2018-06" db="EMBL/GenBank/DDBJ databases">
        <title>Chryseolinea flavus sp. nov., a member of the phylum Bacteroidetes isolated from soil.</title>
        <authorList>
            <person name="Li Y."/>
            <person name="Wang J."/>
        </authorList>
    </citation>
    <scope>NUCLEOTIDE SEQUENCE [LARGE SCALE GENOMIC DNA]</scope>
    <source>
        <strain evidence="3 4">SDU1-6</strain>
    </source>
</reference>
<evidence type="ECO:0000313" key="4">
    <source>
        <dbReference type="Proteomes" id="UP000251889"/>
    </source>
</evidence>
<dbReference type="GO" id="GO:0035556">
    <property type="term" value="P:intracellular signal transduction"/>
    <property type="evidence" value="ECO:0007669"/>
    <property type="project" value="InterPro"/>
</dbReference>
<dbReference type="AlphaFoldDB" id="A0A364Y2N6"/>
<feature type="transmembrane region" description="Helical" evidence="1">
    <location>
        <begin position="47"/>
        <end position="65"/>
    </location>
</feature>
<evidence type="ECO:0000259" key="2">
    <source>
        <dbReference type="PROSITE" id="PS50125"/>
    </source>
</evidence>
<feature type="transmembrane region" description="Helical" evidence="1">
    <location>
        <begin position="20"/>
        <end position="40"/>
    </location>
</feature>
<evidence type="ECO:0000256" key="1">
    <source>
        <dbReference type="SAM" id="Phobius"/>
    </source>
</evidence>
<dbReference type="GO" id="GO:0004016">
    <property type="term" value="F:adenylate cyclase activity"/>
    <property type="evidence" value="ECO:0007669"/>
    <property type="project" value="UniProtKB-ARBA"/>
</dbReference>
<dbReference type="Gene3D" id="3.30.70.1230">
    <property type="entry name" value="Nucleotide cyclase"/>
    <property type="match status" value="1"/>
</dbReference>
<dbReference type="Proteomes" id="UP000251889">
    <property type="component" value="Unassembled WGS sequence"/>
</dbReference>
<protein>
    <recommendedName>
        <fullName evidence="2">Guanylate cyclase domain-containing protein</fullName>
    </recommendedName>
</protein>
<dbReference type="Pfam" id="PF00211">
    <property type="entry name" value="Guanylate_cyc"/>
    <property type="match status" value="1"/>
</dbReference>
<name>A0A364Y2N6_9BACT</name>
<dbReference type="PANTHER" id="PTHR43081:SF1">
    <property type="entry name" value="ADENYLATE CYCLASE, TERMINAL-DIFFERENTIATION SPECIFIC"/>
    <property type="match status" value="1"/>
</dbReference>
<dbReference type="CDD" id="cd07302">
    <property type="entry name" value="CHD"/>
    <property type="match status" value="1"/>
</dbReference>
<keyword evidence="1" id="KW-0472">Membrane</keyword>
<dbReference type="SUPFAM" id="SSF55073">
    <property type="entry name" value="Nucleotide cyclase"/>
    <property type="match status" value="1"/>
</dbReference>
<dbReference type="PROSITE" id="PS50125">
    <property type="entry name" value="GUANYLATE_CYCLASE_2"/>
    <property type="match status" value="1"/>
</dbReference>
<feature type="domain" description="Guanylate cyclase" evidence="2">
    <location>
        <begin position="151"/>
        <end position="280"/>
    </location>
</feature>
<dbReference type="InterPro" id="IPR050697">
    <property type="entry name" value="Adenylyl/Guanylyl_Cyclase_3/4"/>
</dbReference>